<feature type="domain" description="Zn(2)-C6 fungal-type" evidence="3">
    <location>
        <begin position="9"/>
        <end position="38"/>
    </location>
</feature>
<evidence type="ECO:0000256" key="1">
    <source>
        <dbReference type="ARBA" id="ARBA00023242"/>
    </source>
</evidence>
<reference evidence="4" key="1">
    <citation type="journal article" date="2020" name="Stud. Mycol.">
        <title>101 Dothideomycetes genomes: a test case for predicting lifestyles and emergence of pathogens.</title>
        <authorList>
            <person name="Haridas S."/>
            <person name="Albert R."/>
            <person name="Binder M."/>
            <person name="Bloem J."/>
            <person name="Labutti K."/>
            <person name="Salamov A."/>
            <person name="Andreopoulos B."/>
            <person name="Baker S."/>
            <person name="Barry K."/>
            <person name="Bills G."/>
            <person name="Bluhm B."/>
            <person name="Cannon C."/>
            <person name="Castanera R."/>
            <person name="Culley D."/>
            <person name="Daum C."/>
            <person name="Ezra D."/>
            <person name="Gonzalez J."/>
            <person name="Henrissat B."/>
            <person name="Kuo A."/>
            <person name="Liang C."/>
            <person name="Lipzen A."/>
            <person name="Lutzoni F."/>
            <person name="Magnuson J."/>
            <person name="Mondo S."/>
            <person name="Nolan M."/>
            <person name="Ohm R."/>
            <person name="Pangilinan J."/>
            <person name="Park H.-J."/>
            <person name="Ramirez L."/>
            <person name="Alfaro M."/>
            <person name="Sun H."/>
            <person name="Tritt A."/>
            <person name="Yoshinaga Y."/>
            <person name="Zwiers L.-H."/>
            <person name="Turgeon B."/>
            <person name="Goodwin S."/>
            <person name="Spatafora J."/>
            <person name="Crous P."/>
            <person name="Grigoriev I."/>
        </authorList>
    </citation>
    <scope>NUCLEOTIDE SEQUENCE</scope>
    <source>
        <strain evidence="4">CBS 109.77</strain>
    </source>
</reference>
<feature type="compositionally biased region" description="Polar residues" evidence="2">
    <location>
        <begin position="52"/>
        <end position="75"/>
    </location>
</feature>
<dbReference type="Gene3D" id="4.10.240.10">
    <property type="entry name" value="Zn(2)-C6 fungal-type DNA-binding domain"/>
    <property type="match status" value="1"/>
</dbReference>
<dbReference type="InterPro" id="IPR053178">
    <property type="entry name" value="Osmoadaptation_assoc"/>
</dbReference>
<gene>
    <name evidence="4" type="ORF">K505DRAFT_304650</name>
</gene>
<dbReference type="PANTHER" id="PTHR38111">
    <property type="entry name" value="ZN(2)-C6 FUNGAL-TYPE DOMAIN-CONTAINING PROTEIN-RELATED"/>
    <property type="match status" value="1"/>
</dbReference>
<dbReference type="InterPro" id="IPR036864">
    <property type="entry name" value="Zn2-C6_fun-type_DNA-bd_sf"/>
</dbReference>
<evidence type="ECO:0000313" key="5">
    <source>
        <dbReference type="Proteomes" id="UP000799757"/>
    </source>
</evidence>
<feature type="compositionally biased region" description="Pro residues" evidence="2">
    <location>
        <begin position="120"/>
        <end position="134"/>
    </location>
</feature>
<name>A0A6A6XED3_9PLEO</name>
<evidence type="ECO:0000313" key="4">
    <source>
        <dbReference type="EMBL" id="KAF2794057.1"/>
    </source>
</evidence>
<feature type="region of interest" description="Disordered" evidence="2">
    <location>
        <begin position="48"/>
        <end position="142"/>
    </location>
</feature>
<dbReference type="PROSITE" id="PS00463">
    <property type="entry name" value="ZN2_CY6_FUNGAL_1"/>
    <property type="match status" value="1"/>
</dbReference>
<dbReference type="SMART" id="SM00066">
    <property type="entry name" value="GAL4"/>
    <property type="match status" value="1"/>
</dbReference>
<dbReference type="OrthoDB" id="4314040at2759"/>
<dbReference type="Proteomes" id="UP000799757">
    <property type="component" value="Unassembled WGS sequence"/>
</dbReference>
<proteinExistence type="predicted"/>
<keyword evidence="5" id="KW-1185">Reference proteome</keyword>
<sequence>MVGVPKSTGCSICRRRKIKCDETWPTCINCQKNGKCCTGPPARHTFKDLGPSLSTNATSTSPEDGSDCNSTASSSKDPESKRLTQLNEKWSKSGAVVHKFRISNRGPDKQKKSPRSPRVTPSPTPPRSPRPPTLRNPSPSQHQELARALVDALGTGNVGHRMSAFGPFIREVPSRIGHNAALDAAAACLVSAHSSMVHQKNAGEITNPGLYLRAVQTLQISLEDPQQGMSSNTLCASVLLGLVEALAGPRVGNRYLAHVGGAGRLMELQGSAKCQEPFAKELLRFTRGGIIISSIYERKPCFLTSPEWCDIAFDKNGLSFDDCLYTDILRHMASFPALLREMRDIDRATLQPSNDHHIAPEFDFTVNFEDNVSDSCPSLDFSTEDFQCNLDFLNEPYLLDPAYNTNSTPRTTLLSKLQALKEELRILGGHLAANIADGSAATESPSISHDSPIPTALHFTNWRVTVAYSCFWSLLILTNKLIMKLLPPYDSTYYGLEAESRTVALEICKTWEDAWASKPIGAFHTGLSFVMAYEFCTSDVQEWILKGLNDLLDHQAVNSFRWSDRMMATMSGKLAGEGPDLVFTHANVSK</sequence>
<dbReference type="GO" id="GO:0008270">
    <property type="term" value="F:zinc ion binding"/>
    <property type="evidence" value="ECO:0007669"/>
    <property type="project" value="InterPro"/>
</dbReference>
<organism evidence="4 5">
    <name type="scientific">Melanomma pulvis-pyrius CBS 109.77</name>
    <dbReference type="NCBI Taxonomy" id="1314802"/>
    <lineage>
        <taxon>Eukaryota</taxon>
        <taxon>Fungi</taxon>
        <taxon>Dikarya</taxon>
        <taxon>Ascomycota</taxon>
        <taxon>Pezizomycotina</taxon>
        <taxon>Dothideomycetes</taxon>
        <taxon>Pleosporomycetidae</taxon>
        <taxon>Pleosporales</taxon>
        <taxon>Melanommataceae</taxon>
        <taxon>Melanomma</taxon>
    </lineage>
</organism>
<dbReference type="AlphaFoldDB" id="A0A6A6XED3"/>
<keyword evidence="1" id="KW-0539">Nucleus</keyword>
<protein>
    <recommendedName>
        <fullName evidence="3">Zn(2)-C6 fungal-type domain-containing protein</fullName>
    </recommendedName>
</protein>
<dbReference type="InterPro" id="IPR001138">
    <property type="entry name" value="Zn2Cys6_DnaBD"/>
</dbReference>
<accession>A0A6A6XED3</accession>
<dbReference type="Pfam" id="PF00172">
    <property type="entry name" value="Zn_clus"/>
    <property type="match status" value="1"/>
</dbReference>
<evidence type="ECO:0000259" key="3">
    <source>
        <dbReference type="PROSITE" id="PS50048"/>
    </source>
</evidence>
<evidence type="ECO:0000256" key="2">
    <source>
        <dbReference type="SAM" id="MobiDB-lite"/>
    </source>
</evidence>
<dbReference type="CDD" id="cd00067">
    <property type="entry name" value="GAL4"/>
    <property type="match status" value="1"/>
</dbReference>
<dbReference type="SUPFAM" id="SSF57701">
    <property type="entry name" value="Zn2/Cys6 DNA-binding domain"/>
    <property type="match status" value="1"/>
</dbReference>
<dbReference type="PROSITE" id="PS50048">
    <property type="entry name" value="ZN2_CY6_FUNGAL_2"/>
    <property type="match status" value="1"/>
</dbReference>
<dbReference type="EMBL" id="MU001904">
    <property type="protein sequence ID" value="KAF2794057.1"/>
    <property type="molecule type" value="Genomic_DNA"/>
</dbReference>
<dbReference type="GO" id="GO:0000981">
    <property type="term" value="F:DNA-binding transcription factor activity, RNA polymerase II-specific"/>
    <property type="evidence" value="ECO:0007669"/>
    <property type="project" value="InterPro"/>
</dbReference>